<dbReference type="OrthoDB" id="438726at2759"/>
<proteinExistence type="predicted"/>
<evidence type="ECO:0000313" key="8">
    <source>
        <dbReference type="EMBL" id="TNN17880.1"/>
    </source>
</evidence>
<dbReference type="Gene3D" id="3.30.40.10">
    <property type="entry name" value="Zinc/RING finger domain, C3HC4 (zinc finger)"/>
    <property type="match status" value="1"/>
</dbReference>
<evidence type="ECO:0000259" key="6">
    <source>
        <dbReference type="PROSITE" id="PS50089"/>
    </source>
</evidence>
<dbReference type="EMBL" id="SKCS01000084">
    <property type="protein sequence ID" value="TNN17880.1"/>
    <property type="molecule type" value="Genomic_DNA"/>
</dbReference>
<evidence type="ECO:0000256" key="2">
    <source>
        <dbReference type="ARBA" id="ARBA00022771"/>
    </source>
</evidence>
<feature type="compositionally biased region" description="Polar residues" evidence="5">
    <location>
        <begin position="979"/>
        <end position="989"/>
    </location>
</feature>
<feature type="domain" description="PDZ" evidence="7">
    <location>
        <begin position="568"/>
        <end position="650"/>
    </location>
</feature>
<sequence length="1060" mass="116434">MQTGSCDDSTGSVGGDSETNTTVASSPGFDPPVTKSSPLFPEPPEDIATQPATYDNLATFKKGVCKMENVICSSLSNTTTIAICDSSTPKSSKVACDASVSNLFSNPPSFEPPNLPYSYSENISPGLLNCPLNPATSTPSSFPSPRSAFTELHRKVDPCNKPVQPSIVPLMSPKSISKECIPPHHPVSTSVRSQNEVSSCNPRNIVIKKYLCRSCGQSHDPTSPHIYNYTQTVDADLCCTLCRQPLVDPLDTKCGHTFCSPCLKNHLAVQALCPVDRQIINYLECQQASNIVKRLLDKLLVACPNSPACDSIVYRSNLEEHLREWCVGVHSSSAIKPNSRASQHNQFKNIFLSTFIGTEPVYSNMLQPIVTDSTIYPEIMNSQQVMKNNLIAHQQRRANFHSSDNESDFTVVYPNQYMKEFSHIYPSVTQIEMNKFSKTNLNITLPSVEDSSDSPAIYEGVPVSILIYRPAYCMDLGFTFVGGIDTPLTCILIQEIYLDGLVATDGRLRPGDQLLEVNGNLLTHVTHSEARSLLTIPSSVVQLTVFREPVSLNTPHQPQPQYQQEMFYVKLFKRQGKVLGIKLVGKKHLPGLYVLELVAGCEADIDGRMKKDDRILEINGIDLENGTQEQAAQIINSVSDYVIFKISRRNRSDTPDILRATTDSEEKLENTLLAVESLQLSSNNHRQHSESNEINNNFDNRDSSNESQNFAWSSLDVQDTNQSTSASTTTHSTAELIHCSKGQKSTNFNLSSTAATTVDEDLRLKQMNHSCNNELTNLSNSIDSAASNSPRTRNDDKQLVLMSGGSSCQERTIVVNKSPEEPLGISIAGGRHSQRGDTPIYVTNISSECVLGRSKLIQRGDILLEVNGVGLVGLTHHEAVEVLRQISLMQTHIQLRVIVAPETSDGPENFMPSWTYWLQLPPVCQLTRVVLLRRETSTPSYSDCSVPQPLGFSIVGGLGHDQRSTSRPNSNNSDEKLSKTSPQVSTKVGHSNMYPSPIVIKSIVPGLLAHKDGRLKCGDLILAVNNISMLNIRHSSAVRLLKQASGDVVLQVISWPGTIV</sequence>
<dbReference type="Pfam" id="PF00595">
    <property type="entry name" value="PDZ"/>
    <property type="match status" value="4"/>
</dbReference>
<dbReference type="InterPro" id="IPR017907">
    <property type="entry name" value="Znf_RING_CS"/>
</dbReference>
<evidence type="ECO:0000256" key="4">
    <source>
        <dbReference type="PROSITE-ProRule" id="PRU00175"/>
    </source>
</evidence>
<dbReference type="STRING" id="6182.A0A4Z2DNZ0"/>
<feature type="region of interest" description="Disordered" evidence="5">
    <location>
        <begin position="681"/>
        <end position="707"/>
    </location>
</feature>
<dbReference type="PANTHER" id="PTHR19964">
    <property type="entry name" value="MULTIPLE PDZ DOMAIN PROTEIN"/>
    <property type="match status" value="1"/>
</dbReference>
<keyword evidence="2 4" id="KW-0863">Zinc-finger</keyword>
<organism evidence="8 9">
    <name type="scientific">Schistosoma japonicum</name>
    <name type="common">Blood fluke</name>
    <dbReference type="NCBI Taxonomy" id="6182"/>
    <lineage>
        <taxon>Eukaryota</taxon>
        <taxon>Metazoa</taxon>
        <taxon>Spiralia</taxon>
        <taxon>Lophotrochozoa</taxon>
        <taxon>Platyhelminthes</taxon>
        <taxon>Trematoda</taxon>
        <taxon>Digenea</taxon>
        <taxon>Strigeidida</taxon>
        <taxon>Schistosomatoidea</taxon>
        <taxon>Schistosomatidae</taxon>
        <taxon>Schistosoma</taxon>
    </lineage>
</organism>
<dbReference type="CDD" id="cd06678">
    <property type="entry name" value="PDZ2_LNX1_2-like"/>
    <property type="match status" value="1"/>
</dbReference>
<dbReference type="PANTHER" id="PTHR19964:SF84">
    <property type="entry name" value="LIGAND OF NUMB PROTEIN X 2-LIKE ISOFORM X1"/>
    <property type="match status" value="1"/>
</dbReference>
<dbReference type="InterPro" id="IPR001478">
    <property type="entry name" value="PDZ"/>
</dbReference>
<dbReference type="CDD" id="cd06679">
    <property type="entry name" value="PDZ3_LNX1_2-like"/>
    <property type="match status" value="1"/>
</dbReference>
<evidence type="ECO:0000313" key="9">
    <source>
        <dbReference type="Proteomes" id="UP000311919"/>
    </source>
</evidence>
<gene>
    <name evidence="8" type="ORF">EWB00_010614</name>
</gene>
<keyword evidence="3" id="KW-0862">Zinc</keyword>
<evidence type="ECO:0000259" key="7">
    <source>
        <dbReference type="PROSITE" id="PS50106"/>
    </source>
</evidence>
<dbReference type="SMART" id="SM00228">
    <property type="entry name" value="PDZ"/>
    <property type="match status" value="4"/>
</dbReference>
<evidence type="ECO:0000256" key="1">
    <source>
        <dbReference type="ARBA" id="ARBA00022723"/>
    </source>
</evidence>
<feature type="domain" description="PDZ" evidence="7">
    <location>
        <begin position="929"/>
        <end position="1056"/>
    </location>
</feature>
<keyword evidence="1" id="KW-0479">Metal-binding</keyword>
<protein>
    <submittedName>
        <fullName evidence="8">E3 ubiquitin-protein ligase LNX</fullName>
    </submittedName>
</protein>
<feature type="domain" description="PDZ" evidence="7">
    <location>
        <begin position="812"/>
        <end position="885"/>
    </location>
</feature>
<dbReference type="SUPFAM" id="SSF57850">
    <property type="entry name" value="RING/U-box"/>
    <property type="match status" value="1"/>
</dbReference>
<dbReference type="PROSITE" id="PS50106">
    <property type="entry name" value="PDZ"/>
    <property type="match status" value="4"/>
</dbReference>
<evidence type="ECO:0000256" key="5">
    <source>
        <dbReference type="SAM" id="MobiDB-lite"/>
    </source>
</evidence>
<dbReference type="Proteomes" id="UP000311919">
    <property type="component" value="Unassembled WGS sequence"/>
</dbReference>
<feature type="domain" description="RING-type" evidence="6">
    <location>
        <begin position="239"/>
        <end position="277"/>
    </location>
</feature>
<comment type="caution">
    <text evidence="8">The sequence shown here is derived from an EMBL/GenBank/DDBJ whole genome shotgun (WGS) entry which is preliminary data.</text>
</comment>
<dbReference type="AlphaFoldDB" id="A0A4Z2DNZ0"/>
<evidence type="ECO:0000256" key="3">
    <source>
        <dbReference type="ARBA" id="ARBA00022833"/>
    </source>
</evidence>
<dbReference type="SMART" id="SM00184">
    <property type="entry name" value="RING"/>
    <property type="match status" value="1"/>
</dbReference>
<feature type="compositionally biased region" description="Polar residues" evidence="5">
    <location>
        <begin position="1"/>
        <end position="25"/>
    </location>
</feature>
<dbReference type="PROSITE" id="PS50089">
    <property type="entry name" value="ZF_RING_2"/>
    <property type="match status" value="1"/>
</dbReference>
<dbReference type="InterPro" id="IPR013083">
    <property type="entry name" value="Znf_RING/FYVE/PHD"/>
</dbReference>
<feature type="region of interest" description="Disordered" evidence="5">
    <location>
        <begin position="960"/>
        <end position="990"/>
    </location>
</feature>
<dbReference type="InterPro" id="IPR036034">
    <property type="entry name" value="PDZ_sf"/>
</dbReference>
<dbReference type="SUPFAM" id="SSF50156">
    <property type="entry name" value="PDZ domain-like"/>
    <property type="match status" value="4"/>
</dbReference>
<dbReference type="GO" id="GO:0008270">
    <property type="term" value="F:zinc ion binding"/>
    <property type="evidence" value="ECO:0007669"/>
    <property type="project" value="UniProtKB-KW"/>
</dbReference>
<dbReference type="InterPro" id="IPR001841">
    <property type="entry name" value="Znf_RING"/>
</dbReference>
<keyword evidence="9" id="KW-1185">Reference proteome</keyword>
<feature type="region of interest" description="Disordered" evidence="5">
    <location>
        <begin position="1"/>
        <end position="49"/>
    </location>
</feature>
<dbReference type="PROSITE" id="PS00518">
    <property type="entry name" value="ZF_RING_1"/>
    <property type="match status" value="1"/>
</dbReference>
<dbReference type="InterPro" id="IPR018957">
    <property type="entry name" value="Znf_C3HC4_RING-type"/>
</dbReference>
<reference evidence="8 9" key="1">
    <citation type="submission" date="2019-03" db="EMBL/GenBank/DDBJ databases">
        <title>An improved genome assembly of the fluke Schistosoma japonicum.</title>
        <authorList>
            <person name="Hu W."/>
            <person name="Luo F."/>
            <person name="Yin M."/>
            <person name="Mo X."/>
            <person name="Sun C."/>
            <person name="Wu Q."/>
            <person name="Zhu B."/>
            <person name="Xiang M."/>
            <person name="Wang J."/>
            <person name="Wang Y."/>
            <person name="Zhang T."/>
            <person name="Xu B."/>
            <person name="Zheng H."/>
            <person name="Feng Z."/>
        </authorList>
    </citation>
    <scope>NUCLEOTIDE SEQUENCE [LARGE SCALE GENOMIC DNA]</scope>
    <source>
        <strain evidence="8">HuSjv2</strain>
        <tissue evidence="8">Worms</tissue>
    </source>
</reference>
<accession>A0A4Z2DNZ0</accession>
<dbReference type="InterPro" id="IPR051342">
    <property type="entry name" value="PDZ_scaffold"/>
</dbReference>
<dbReference type="CDD" id="cd06677">
    <property type="entry name" value="PDZ1_LNX1_2-like"/>
    <property type="match status" value="1"/>
</dbReference>
<feature type="domain" description="PDZ" evidence="7">
    <location>
        <begin position="464"/>
        <end position="549"/>
    </location>
</feature>
<dbReference type="Pfam" id="PF00097">
    <property type="entry name" value="zf-C3HC4"/>
    <property type="match status" value="1"/>
</dbReference>
<name>A0A4Z2DNZ0_SCHJA</name>
<dbReference type="CDD" id="cd16637">
    <property type="entry name" value="mRING-HC-C3HC3D_LNX1-like"/>
    <property type="match status" value="1"/>
</dbReference>
<dbReference type="Gene3D" id="2.30.42.10">
    <property type="match status" value="4"/>
</dbReference>